<dbReference type="PROSITE" id="PS51257">
    <property type="entry name" value="PROKAR_LIPOPROTEIN"/>
    <property type="match status" value="1"/>
</dbReference>
<keyword evidence="3" id="KW-1185">Reference proteome</keyword>
<dbReference type="RefSeq" id="WP_021778962.1">
    <property type="nucleotide sequence ID" value="NZ_CP015125.1"/>
</dbReference>
<dbReference type="Proteomes" id="UP000030140">
    <property type="component" value="Unassembled WGS sequence"/>
</dbReference>
<organism evidence="2 3">
    <name type="scientific">Dokdonia donghaensis DSW-1</name>
    <dbReference type="NCBI Taxonomy" id="1300343"/>
    <lineage>
        <taxon>Bacteria</taxon>
        <taxon>Pseudomonadati</taxon>
        <taxon>Bacteroidota</taxon>
        <taxon>Flavobacteriia</taxon>
        <taxon>Flavobacteriales</taxon>
        <taxon>Flavobacteriaceae</taxon>
        <taxon>Dokdonia</taxon>
    </lineage>
</organism>
<sequence length="181" mass="20010">MKKNIIALSILGLIATSCSNSGNFAITNEGVGPLTKTTKVSELKTTFVNDSLVDANGSTELKAPVQYITVFEKGGKKLLELEPTTGDSDATINYIRLYDERYTTDGGVTVKSTFKDILDGHKIKRIENLISTIVVLIEDSDVYFTIDKKHLPSELMFDTTTKVELTQIPDDAPIKYIQISW</sequence>
<feature type="chain" id="PRO_5001999318" description="Lipoprotein" evidence="1">
    <location>
        <begin position="22"/>
        <end position="181"/>
    </location>
</feature>
<name>A0A0A2GZI9_9FLAO</name>
<evidence type="ECO:0000313" key="3">
    <source>
        <dbReference type="Proteomes" id="UP000030140"/>
    </source>
</evidence>
<comment type="caution">
    <text evidence="2">The sequence shown here is derived from an EMBL/GenBank/DDBJ whole genome shotgun (WGS) entry which is preliminary data.</text>
</comment>
<protein>
    <recommendedName>
        <fullName evidence="4">Lipoprotein</fullName>
    </recommendedName>
</protein>
<proteinExistence type="predicted"/>
<dbReference type="EMBL" id="JSAQ01000001">
    <property type="protein sequence ID" value="KGO07933.1"/>
    <property type="molecule type" value="Genomic_DNA"/>
</dbReference>
<keyword evidence="1" id="KW-0732">Signal</keyword>
<dbReference type="PATRIC" id="fig|1300343.5.peg.2010"/>
<reference evidence="2 3" key="1">
    <citation type="submission" date="2014-10" db="EMBL/GenBank/DDBJ databases">
        <title>Draft genome sequence of the proteorhodopsin-containing marine bacterium Dokdonia donghaensis.</title>
        <authorList>
            <person name="Gomez-Consarnau L."/>
            <person name="Gonzalez J.M."/>
            <person name="Riedel T."/>
            <person name="Jaenicke S."/>
            <person name="Wagner-Doebler I."/>
            <person name="Fuhrman J.A."/>
        </authorList>
    </citation>
    <scope>NUCLEOTIDE SEQUENCE [LARGE SCALE GENOMIC DNA]</scope>
    <source>
        <strain evidence="2 3">DSW-1</strain>
    </source>
</reference>
<evidence type="ECO:0008006" key="4">
    <source>
        <dbReference type="Google" id="ProtNLM"/>
    </source>
</evidence>
<accession>A0A0A2GZI9</accession>
<evidence type="ECO:0000313" key="2">
    <source>
        <dbReference type="EMBL" id="KGO07933.1"/>
    </source>
</evidence>
<feature type="signal peptide" evidence="1">
    <location>
        <begin position="1"/>
        <end position="21"/>
    </location>
</feature>
<evidence type="ECO:0000256" key="1">
    <source>
        <dbReference type="SAM" id="SignalP"/>
    </source>
</evidence>
<dbReference type="OrthoDB" id="1436858at2"/>
<dbReference type="KEGG" id="ddo:I597_2003"/>
<dbReference type="InterPro" id="IPR038714">
    <property type="entry name" value="YfeY-like_sf"/>
</dbReference>
<dbReference type="Gene3D" id="2.60.460.10">
    <property type="entry name" value="protein yfey like domain"/>
    <property type="match status" value="1"/>
</dbReference>
<dbReference type="AlphaFoldDB" id="A0A0A2GZI9"/>
<gene>
    <name evidence="2" type="ORF">NV36_02645</name>
</gene>